<keyword evidence="4" id="KW-0804">Transcription</keyword>
<dbReference type="PROSITE" id="PS50045">
    <property type="entry name" value="SIGMA54_INTERACT_4"/>
    <property type="match status" value="1"/>
</dbReference>
<organism evidence="10 11">
    <name type="scientific">Crassaminicella indica</name>
    <dbReference type="NCBI Taxonomy" id="2855394"/>
    <lineage>
        <taxon>Bacteria</taxon>
        <taxon>Bacillati</taxon>
        <taxon>Bacillota</taxon>
        <taxon>Clostridia</taxon>
        <taxon>Eubacteriales</taxon>
        <taxon>Clostridiaceae</taxon>
        <taxon>Crassaminicella</taxon>
    </lineage>
</organism>
<dbReference type="Pfam" id="PF08448">
    <property type="entry name" value="PAS_4"/>
    <property type="match status" value="1"/>
</dbReference>
<evidence type="ECO:0000256" key="3">
    <source>
        <dbReference type="ARBA" id="ARBA00023015"/>
    </source>
</evidence>
<dbReference type="InterPro" id="IPR002197">
    <property type="entry name" value="HTH_Fis"/>
</dbReference>
<dbReference type="NCBIfam" id="NF041552">
    <property type="entry name" value="TF_PrdR"/>
    <property type="match status" value="1"/>
</dbReference>
<dbReference type="InterPro" id="IPR013656">
    <property type="entry name" value="PAS_4"/>
</dbReference>
<evidence type="ECO:0000259" key="9">
    <source>
        <dbReference type="PROSITE" id="PS51371"/>
    </source>
</evidence>
<evidence type="ECO:0000256" key="4">
    <source>
        <dbReference type="ARBA" id="ARBA00023163"/>
    </source>
</evidence>
<feature type="domain" description="Sigma-54 factor interaction" evidence="7">
    <location>
        <begin position="270"/>
        <end position="499"/>
    </location>
</feature>
<sequence length="581" mass="66697">MYNYDKILAKDVMCKRYITLKENYQLKHAIKLLLKNNMKEVFVTDEKNKLKGIITLTDISRLMKQKFSESLILKECMIDNLITIKKDIALLACRNIMRKNKIGILPVVEHEYLIGVIRKQEIMDFFYMGLEKAGIKLNHVINCLHEAVCVIDENGRVVIWNKSAEKLYNVPAVKILGRPLGEFFPDAMDVKVFRTKEPVENVYHSPKENCHIVINSAPIFLDGKFLGVVSTDRDVSELRKLTNELQKANDTVEFLKREVERFSNDGFGKVIGKNPKLLEKIELAKQVAKTKVNILITGESGTGKEVFARAIHECSSQKGLFVPINCSAIPNELFESELFGYEQGAFTGANRKGKMGLFEMANNGTIFLDEIGDMPLFMQAKLLRVLQDKVVRRVGGEKYNNINVRVISATNKNLKKMVELGSFREDLYYRLDVVQIKLPPLRERGGDIVLLMDYFLKELSMQNNKDVRYIDPEVVKILQNYNWKGNIRELKNTMEYLVVLCKGNKITTDLIPNYILEEIKKNKRREGGSLDLNKAIVEFEKDMIKEALKMAKGKKAKAAKLLNIPRATLYYKIDQYEIDCQ</sequence>
<dbReference type="CDD" id="cd02205">
    <property type="entry name" value="CBS_pair_SF"/>
    <property type="match status" value="1"/>
</dbReference>
<feature type="domain" description="PAS" evidence="8">
    <location>
        <begin position="133"/>
        <end position="184"/>
    </location>
</feature>
<dbReference type="Pfam" id="PF02954">
    <property type="entry name" value="HTH_8"/>
    <property type="match status" value="1"/>
</dbReference>
<evidence type="ECO:0000256" key="6">
    <source>
        <dbReference type="SAM" id="Coils"/>
    </source>
</evidence>
<dbReference type="CDD" id="cd00130">
    <property type="entry name" value="PAS"/>
    <property type="match status" value="1"/>
</dbReference>
<dbReference type="InterPro" id="IPR003593">
    <property type="entry name" value="AAA+_ATPase"/>
</dbReference>
<dbReference type="Pfam" id="PF25601">
    <property type="entry name" value="AAA_lid_14"/>
    <property type="match status" value="1"/>
</dbReference>
<name>A0ABX8RGG8_9CLOT</name>
<dbReference type="Pfam" id="PF00571">
    <property type="entry name" value="CBS"/>
    <property type="match status" value="2"/>
</dbReference>
<feature type="coiled-coil region" evidence="6">
    <location>
        <begin position="238"/>
        <end position="265"/>
    </location>
</feature>
<keyword evidence="11" id="KW-1185">Reference proteome</keyword>
<dbReference type="PROSITE" id="PS50112">
    <property type="entry name" value="PAS"/>
    <property type="match status" value="1"/>
</dbReference>
<dbReference type="EMBL" id="CP078093">
    <property type="protein sequence ID" value="QXM07447.1"/>
    <property type="molecule type" value="Genomic_DNA"/>
</dbReference>
<dbReference type="InterPro" id="IPR025662">
    <property type="entry name" value="Sigma_54_int_dom_ATP-bd_1"/>
</dbReference>
<evidence type="ECO:0000313" key="11">
    <source>
        <dbReference type="Proteomes" id="UP000886818"/>
    </source>
</evidence>
<keyword evidence="6" id="KW-0175">Coiled coil</keyword>
<dbReference type="PROSITE" id="PS51371">
    <property type="entry name" value="CBS"/>
    <property type="match status" value="2"/>
</dbReference>
<reference evidence="10" key="1">
    <citation type="submission" date="2021-07" db="EMBL/GenBank/DDBJ databases">
        <title>Complete genome sequence of Crassaminicella sp. 143-21, isolated from a deep-sea hydrothermal vent.</title>
        <authorList>
            <person name="Li X."/>
        </authorList>
    </citation>
    <scope>NUCLEOTIDE SEQUENCE</scope>
    <source>
        <strain evidence="10">143-21</strain>
    </source>
</reference>
<dbReference type="SMART" id="SM00116">
    <property type="entry name" value="CBS"/>
    <property type="match status" value="2"/>
</dbReference>
<dbReference type="InterPro" id="IPR025943">
    <property type="entry name" value="Sigma_54_int_dom_ATP-bd_2"/>
</dbReference>
<dbReference type="PROSITE" id="PS00675">
    <property type="entry name" value="SIGMA54_INTERACT_1"/>
    <property type="match status" value="1"/>
</dbReference>
<proteinExistence type="predicted"/>
<keyword evidence="2" id="KW-0067">ATP-binding</keyword>
<feature type="domain" description="CBS" evidence="9">
    <location>
        <begin position="77"/>
        <end position="132"/>
    </location>
</feature>
<dbReference type="InterPro" id="IPR000014">
    <property type="entry name" value="PAS"/>
</dbReference>
<dbReference type="PANTHER" id="PTHR32071">
    <property type="entry name" value="TRANSCRIPTIONAL REGULATORY PROTEIN"/>
    <property type="match status" value="1"/>
</dbReference>
<dbReference type="SMART" id="SM00091">
    <property type="entry name" value="PAS"/>
    <property type="match status" value="1"/>
</dbReference>
<dbReference type="PANTHER" id="PTHR32071:SF57">
    <property type="entry name" value="C4-DICARBOXYLATE TRANSPORT TRANSCRIPTIONAL REGULATORY PROTEIN DCTD"/>
    <property type="match status" value="1"/>
</dbReference>
<dbReference type="InterPro" id="IPR058031">
    <property type="entry name" value="AAA_lid_NorR"/>
</dbReference>
<dbReference type="CDD" id="cd00009">
    <property type="entry name" value="AAA"/>
    <property type="match status" value="1"/>
</dbReference>
<accession>A0ABX8RGG8</accession>
<dbReference type="Pfam" id="PF00158">
    <property type="entry name" value="Sigma54_activat"/>
    <property type="match status" value="1"/>
</dbReference>
<dbReference type="InterPro" id="IPR000644">
    <property type="entry name" value="CBS_dom"/>
</dbReference>
<evidence type="ECO:0000259" key="7">
    <source>
        <dbReference type="PROSITE" id="PS50045"/>
    </source>
</evidence>
<dbReference type="Proteomes" id="UP000886818">
    <property type="component" value="Chromosome"/>
</dbReference>
<dbReference type="SMART" id="SM00382">
    <property type="entry name" value="AAA"/>
    <property type="match status" value="1"/>
</dbReference>
<keyword evidence="3" id="KW-0805">Transcription regulation</keyword>
<dbReference type="PROSITE" id="PS00676">
    <property type="entry name" value="SIGMA54_INTERACT_2"/>
    <property type="match status" value="1"/>
</dbReference>
<dbReference type="InterPro" id="IPR002078">
    <property type="entry name" value="Sigma_54_int"/>
</dbReference>
<dbReference type="InterPro" id="IPR048106">
    <property type="entry name" value="PrdR-like"/>
</dbReference>
<gene>
    <name evidence="10" type="ORF">KVH43_09125</name>
</gene>
<protein>
    <submittedName>
        <fullName evidence="10">Sigma 54-interacting transcriptional regulator</fullName>
    </submittedName>
</protein>
<keyword evidence="1" id="KW-0547">Nucleotide-binding</keyword>
<evidence type="ECO:0000259" key="8">
    <source>
        <dbReference type="PROSITE" id="PS50112"/>
    </source>
</evidence>
<evidence type="ECO:0000256" key="2">
    <source>
        <dbReference type="ARBA" id="ARBA00022840"/>
    </source>
</evidence>
<evidence type="ECO:0000256" key="1">
    <source>
        <dbReference type="ARBA" id="ARBA00022741"/>
    </source>
</evidence>
<feature type="domain" description="CBS" evidence="9">
    <location>
        <begin position="13"/>
        <end position="69"/>
    </location>
</feature>
<evidence type="ECO:0000313" key="10">
    <source>
        <dbReference type="EMBL" id="QXM07447.1"/>
    </source>
</evidence>
<keyword evidence="5" id="KW-0129">CBS domain</keyword>
<evidence type="ECO:0000256" key="5">
    <source>
        <dbReference type="PROSITE-ProRule" id="PRU00703"/>
    </source>
</evidence>